<reference evidence="3 4" key="1">
    <citation type="submission" date="2019-11" db="EMBL/GenBank/DDBJ databases">
        <title>Erwinia sp. nov., isolated from feces of birds in Tibet plateau of China.</title>
        <authorList>
            <person name="Ge Y."/>
        </authorList>
    </citation>
    <scope>NUCLEOTIDE SEQUENCE [LARGE SCALE GENOMIC DNA]</scope>
    <source>
        <strain evidence="3 4">J316</strain>
    </source>
</reference>
<keyword evidence="1" id="KW-0812">Transmembrane</keyword>
<evidence type="ECO:0000313" key="3">
    <source>
        <dbReference type="EMBL" id="MTD29147.1"/>
    </source>
</evidence>
<comment type="caution">
    <text evidence="3">The sequence shown here is derived from an EMBL/GenBank/DDBJ whole genome shotgun (WGS) entry which is preliminary data.</text>
</comment>
<keyword evidence="1" id="KW-1133">Transmembrane helix</keyword>
<organism evidence="3 4">
    <name type="scientific">Erwinia sorbitola</name>
    <dbReference type="NCBI Taxonomy" id="2681984"/>
    <lineage>
        <taxon>Bacteria</taxon>
        <taxon>Pseudomonadati</taxon>
        <taxon>Pseudomonadota</taxon>
        <taxon>Gammaproteobacteria</taxon>
        <taxon>Enterobacterales</taxon>
        <taxon>Erwiniaceae</taxon>
        <taxon>Erwinia</taxon>
    </lineage>
</organism>
<accession>A0ABW9RGD8</accession>
<dbReference type="EMBL" id="WLZX01000012">
    <property type="protein sequence ID" value="MTD29147.1"/>
    <property type="molecule type" value="Genomic_DNA"/>
</dbReference>
<proteinExistence type="predicted"/>
<dbReference type="Pfam" id="PF25319">
    <property type="entry name" value="HofO"/>
    <property type="match status" value="1"/>
</dbReference>
<name>A0ABW9RGD8_9GAMM</name>
<evidence type="ECO:0000259" key="2">
    <source>
        <dbReference type="Pfam" id="PF25319"/>
    </source>
</evidence>
<feature type="transmembrane region" description="Helical" evidence="1">
    <location>
        <begin position="20"/>
        <end position="37"/>
    </location>
</feature>
<gene>
    <name evidence="3" type="ORF">GK011_19615</name>
</gene>
<dbReference type="RefSeq" id="WP_154754383.1">
    <property type="nucleotide sequence ID" value="NZ_WLZX01000012.1"/>
</dbReference>
<evidence type="ECO:0000256" key="1">
    <source>
        <dbReference type="SAM" id="Phobius"/>
    </source>
</evidence>
<dbReference type="Proteomes" id="UP000480164">
    <property type="component" value="Unassembled WGS sequence"/>
</dbReference>
<evidence type="ECO:0000313" key="4">
    <source>
        <dbReference type="Proteomes" id="UP000480164"/>
    </source>
</evidence>
<sequence>MMHRWLIGWLQIAAWQRLTSFSIAALLLATLIWLGWLRPGYQQQQQLEKQRQQLTQRYHQQRRLLQDIPALFILQQQAEKLRAELLPAENRPFSLPALLNSSGAVLESWRPSGQWGELTVTLDWMQFLALLDYLSVLQPVPLIPQFSLQRKEQRLHLVMELTDEN</sequence>
<keyword evidence="4" id="KW-1185">Reference proteome</keyword>
<protein>
    <recommendedName>
        <fullName evidence="2">DNA utilization protein HofO C-terminal domain-containing protein</fullName>
    </recommendedName>
</protein>
<feature type="domain" description="DNA utilization protein HofO C-terminal" evidence="2">
    <location>
        <begin position="93"/>
        <end position="164"/>
    </location>
</feature>
<keyword evidence="1" id="KW-0472">Membrane</keyword>
<dbReference type="InterPro" id="IPR057522">
    <property type="entry name" value="HofO_C"/>
</dbReference>